<gene>
    <name evidence="1" type="ORF">ACEZDE_18835</name>
</gene>
<evidence type="ECO:0000313" key="1">
    <source>
        <dbReference type="EMBL" id="MFC1418671.1"/>
    </source>
</evidence>
<comment type="caution">
    <text evidence="1">The sequence shown here is derived from an EMBL/GenBank/DDBJ whole genome shotgun (WGS) entry which is preliminary data.</text>
</comment>
<proteinExistence type="predicted"/>
<accession>A0ABV6VYL7</accession>
<dbReference type="EMBL" id="JBHFAB010000013">
    <property type="protein sequence ID" value="MFC1418671.1"/>
    <property type="molecule type" value="Genomic_DNA"/>
</dbReference>
<organism evidence="1 2">
    <name type="scientific">Streptacidiphilus cavernicola</name>
    <dbReference type="NCBI Taxonomy" id="3342716"/>
    <lineage>
        <taxon>Bacteria</taxon>
        <taxon>Bacillati</taxon>
        <taxon>Actinomycetota</taxon>
        <taxon>Actinomycetes</taxon>
        <taxon>Kitasatosporales</taxon>
        <taxon>Streptomycetaceae</taxon>
        <taxon>Streptacidiphilus</taxon>
    </lineage>
</organism>
<reference evidence="1 2" key="1">
    <citation type="submission" date="2024-09" db="EMBL/GenBank/DDBJ databases">
        <authorList>
            <person name="Lee S.D."/>
        </authorList>
    </citation>
    <scope>NUCLEOTIDE SEQUENCE [LARGE SCALE GENOMIC DNA]</scope>
    <source>
        <strain evidence="1 2">N8-3</strain>
    </source>
</reference>
<evidence type="ECO:0000313" key="2">
    <source>
        <dbReference type="Proteomes" id="UP001592531"/>
    </source>
</evidence>
<dbReference type="Proteomes" id="UP001592531">
    <property type="component" value="Unassembled WGS sequence"/>
</dbReference>
<dbReference type="RefSeq" id="WP_380537467.1">
    <property type="nucleotide sequence ID" value="NZ_JBHFAB010000013.1"/>
</dbReference>
<evidence type="ECO:0008006" key="3">
    <source>
        <dbReference type="Google" id="ProtNLM"/>
    </source>
</evidence>
<keyword evidence="2" id="KW-1185">Reference proteome</keyword>
<protein>
    <recommendedName>
        <fullName evidence="3">DUF222 domain-containing protein</fullName>
    </recommendedName>
</protein>
<name>A0ABV6VYL7_9ACTN</name>
<sequence length="166" mass="18215">MIETTRDIRDAAEKAELHADALDTLCRLADQDGELGRALSELDPDRIEEQLTAWTMRTGAGRARVDAYRHTAIADARDRYDANEAQAEARGLCTHRRAVTAAPEEPRYEEQRTLTPGQVLCISGCGTVFADSHEHLRACEDPLADPAPLNRAAPAVLTPIEGTKVR</sequence>